<sequence>MLSTRLAQIGLLLAAKAMTVAASKQCIDFDVLVPVVATNNNYTMPRVDNNIDAVQWALNFSVWDAPTPAERDTGFLPIKDTFNISAQLCVPSAKTDKSDILQIAVQGNAWDKRYWDVEVEPAEHSYVDAAIGKGYSILMFDRIGTGKSDIPDAYYVVQAATEVEILAQLTAMARNGTLLSSARIVPTTDNITVPELNPTHIVHVGHSFGSLLIAGLLTQHGDMSDAALLTGFLPSNTHLGQVPVAAFEHDFAPDHDPARFGQFSSGYIVLTSENTLQKVYFTQDTLEPELLTYTEKIKQPEAVALYASSGQAFSPPGPVFRGPVQLIAGEFDYVNCNGDCKGTYTEEGVKNSTFPEASNVTVYLQPNTGHALAVAKNASAGFEVMFSYLEAHDF</sequence>
<keyword evidence="2" id="KW-1185">Reference proteome</keyword>
<gene>
    <name evidence="1" type="ORF">F4820DRAFT_14626</name>
</gene>
<protein>
    <submittedName>
        <fullName evidence="1">Uncharacterized protein</fullName>
    </submittedName>
</protein>
<proteinExistence type="predicted"/>
<reference evidence="1 2" key="1">
    <citation type="journal article" date="2022" name="New Phytol.">
        <title>Ecological generalism drives hyperdiversity of secondary metabolite gene clusters in xylarialean endophytes.</title>
        <authorList>
            <person name="Franco M.E.E."/>
            <person name="Wisecaver J.H."/>
            <person name="Arnold A.E."/>
            <person name="Ju Y.M."/>
            <person name="Slot J.C."/>
            <person name="Ahrendt S."/>
            <person name="Moore L.P."/>
            <person name="Eastman K.E."/>
            <person name="Scott K."/>
            <person name="Konkel Z."/>
            <person name="Mondo S.J."/>
            <person name="Kuo A."/>
            <person name="Hayes R.D."/>
            <person name="Haridas S."/>
            <person name="Andreopoulos B."/>
            <person name="Riley R."/>
            <person name="LaButti K."/>
            <person name="Pangilinan J."/>
            <person name="Lipzen A."/>
            <person name="Amirebrahimi M."/>
            <person name="Yan J."/>
            <person name="Adam C."/>
            <person name="Keymanesh K."/>
            <person name="Ng V."/>
            <person name="Louie K."/>
            <person name="Northen T."/>
            <person name="Drula E."/>
            <person name="Henrissat B."/>
            <person name="Hsieh H.M."/>
            <person name="Youens-Clark K."/>
            <person name="Lutzoni F."/>
            <person name="Miadlikowska J."/>
            <person name="Eastwood D.C."/>
            <person name="Hamelin R.C."/>
            <person name="Grigoriev I.V."/>
            <person name="U'Ren J.M."/>
        </authorList>
    </citation>
    <scope>NUCLEOTIDE SEQUENCE [LARGE SCALE GENOMIC DNA]</scope>
    <source>
        <strain evidence="1 2">CBS 119005</strain>
    </source>
</reference>
<dbReference type="EMBL" id="MU393520">
    <property type="protein sequence ID" value="KAI4862713.1"/>
    <property type="molecule type" value="Genomic_DNA"/>
</dbReference>
<evidence type="ECO:0000313" key="1">
    <source>
        <dbReference type="EMBL" id="KAI4862713.1"/>
    </source>
</evidence>
<name>A0ACB9YU30_9PEZI</name>
<comment type="caution">
    <text evidence="1">The sequence shown here is derived from an EMBL/GenBank/DDBJ whole genome shotgun (WGS) entry which is preliminary data.</text>
</comment>
<organism evidence="1 2">
    <name type="scientific">Hypoxylon rubiginosum</name>
    <dbReference type="NCBI Taxonomy" id="110542"/>
    <lineage>
        <taxon>Eukaryota</taxon>
        <taxon>Fungi</taxon>
        <taxon>Dikarya</taxon>
        <taxon>Ascomycota</taxon>
        <taxon>Pezizomycotina</taxon>
        <taxon>Sordariomycetes</taxon>
        <taxon>Xylariomycetidae</taxon>
        <taxon>Xylariales</taxon>
        <taxon>Hypoxylaceae</taxon>
        <taxon>Hypoxylon</taxon>
    </lineage>
</organism>
<evidence type="ECO:0000313" key="2">
    <source>
        <dbReference type="Proteomes" id="UP001497700"/>
    </source>
</evidence>
<accession>A0ACB9YU30</accession>
<dbReference type="Proteomes" id="UP001497700">
    <property type="component" value="Unassembled WGS sequence"/>
</dbReference>